<reference evidence="2 3" key="1">
    <citation type="submission" date="2018-10" db="EMBL/GenBank/DDBJ databases">
        <authorList>
            <person name="Ekblom R."/>
            <person name="Jareborg N."/>
        </authorList>
    </citation>
    <scope>NUCLEOTIDE SEQUENCE [LARGE SCALE GENOMIC DNA]</scope>
    <source>
        <tissue evidence="2">Muscle</tissue>
    </source>
</reference>
<keyword evidence="3" id="KW-1185">Reference proteome</keyword>
<comment type="caution">
    <text evidence="2">The sequence shown here is derived from an EMBL/GenBank/DDBJ whole genome shotgun (WGS) entry which is preliminary data.</text>
</comment>
<proteinExistence type="predicted"/>
<dbReference type="EMBL" id="CYRY02043074">
    <property type="protein sequence ID" value="VCX37205.1"/>
    <property type="molecule type" value="Genomic_DNA"/>
</dbReference>
<protein>
    <recommendedName>
        <fullName evidence="1">Nucleoplasmin core domain-containing protein</fullName>
    </recommendedName>
</protein>
<name>A0A9X9M5N2_GULGU</name>
<dbReference type="AlphaFoldDB" id="A0A9X9M5N2"/>
<dbReference type="Gene3D" id="2.60.120.340">
    <property type="entry name" value="Nucleoplasmin core domain"/>
    <property type="match status" value="1"/>
</dbReference>
<gene>
    <name evidence="2" type="ORF">BN2614_LOCUS1</name>
</gene>
<organism evidence="2 3">
    <name type="scientific">Gulo gulo</name>
    <name type="common">Wolverine</name>
    <name type="synonym">Gluton</name>
    <dbReference type="NCBI Taxonomy" id="48420"/>
    <lineage>
        <taxon>Eukaryota</taxon>
        <taxon>Metazoa</taxon>
        <taxon>Chordata</taxon>
        <taxon>Craniata</taxon>
        <taxon>Vertebrata</taxon>
        <taxon>Euteleostomi</taxon>
        <taxon>Mammalia</taxon>
        <taxon>Eutheria</taxon>
        <taxon>Laurasiatheria</taxon>
        <taxon>Carnivora</taxon>
        <taxon>Caniformia</taxon>
        <taxon>Musteloidea</taxon>
        <taxon>Mustelidae</taxon>
        <taxon>Guloninae</taxon>
        <taxon>Gulo</taxon>
    </lineage>
</organism>
<feature type="domain" description="Nucleoplasmin core" evidence="1">
    <location>
        <begin position="8"/>
        <end position="68"/>
    </location>
</feature>
<dbReference type="Pfam" id="PF03066">
    <property type="entry name" value="Nucleoplasmin"/>
    <property type="match status" value="1"/>
</dbReference>
<dbReference type="InterPro" id="IPR024057">
    <property type="entry name" value="Nucleoplasmin_core_dom"/>
</dbReference>
<evidence type="ECO:0000313" key="3">
    <source>
        <dbReference type="Proteomes" id="UP000269945"/>
    </source>
</evidence>
<dbReference type="SUPFAM" id="SSF69203">
    <property type="entry name" value="Nucleoplasmin-like core domain"/>
    <property type="match status" value="1"/>
</dbReference>
<accession>A0A9X9M5N2</accession>
<sequence>MLSVCDRNKKWTWTFILQKEGKKDFELLLSMICMGEKAKGEMNVMRILPPASPENKKMKPIIKAALQTLSLPWDKVSWDVSFLLQSLSAPGWLWTCVPEWPGMLEHFRSILGRERR</sequence>
<evidence type="ECO:0000313" key="2">
    <source>
        <dbReference type="EMBL" id="VCX37205.1"/>
    </source>
</evidence>
<evidence type="ECO:0000259" key="1">
    <source>
        <dbReference type="Pfam" id="PF03066"/>
    </source>
</evidence>
<dbReference type="InterPro" id="IPR036824">
    <property type="entry name" value="Nucleoplasmin_core_dom_sf"/>
</dbReference>
<dbReference type="Proteomes" id="UP000269945">
    <property type="component" value="Unassembled WGS sequence"/>
</dbReference>